<reference evidence="2 3" key="1">
    <citation type="submission" date="2024-06" db="EMBL/GenBank/DDBJ databases">
        <title>Chitinophaga defluvii sp. nov., isolated from municipal sewage.</title>
        <authorList>
            <person name="Zhang L."/>
        </authorList>
    </citation>
    <scope>NUCLEOTIDE SEQUENCE [LARGE SCALE GENOMIC DNA]</scope>
    <source>
        <strain evidence="2 3">H8</strain>
    </source>
</reference>
<dbReference type="InterPro" id="IPR016123">
    <property type="entry name" value="Mog1/PsbP_a/b/a-sand"/>
</dbReference>
<feature type="chain" id="PRO_5046986765" evidence="1">
    <location>
        <begin position="21"/>
        <end position="185"/>
    </location>
</feature>
<dbReference type="Gene3D" id="3.40.1000.10">
    <property type="entry name" value="Mog1/PsbP, alpha/beta/alpha sandwich"/>
    <property type="match status" value="1"/>
</dbReference>
<dbReference type="RefSeq" id="WP_354659791.1">
    <property type="nucleotide sequence ID" value="NZ_JBEXAC010000001.1"/>
</dbReference>
<evidence type="ECO:0000313" key="3">
    <source>
        <dbReference type="Proteomes" id="UP001549749"/>
    </source>
</evidence>
<keyword evidence="3" id="KW-1185">Reference proteome</keyword>
<dbReference type="SUPFAM" id="SSF55724">
    <property type="entry name" value="Mog1p/PsbP-like"/>
    <property type="match status" value="1"/>
</dbReference>
<name>A0ABV2T297_9BACT</name>
<dbReference type="EMBL" id="JBEXAC010000001">
    <property type="protein sequence ID" value="MET6997152.1"/>
    <property type="molecule type" value="Genomic_DNA"/>
</dbReference>
<accession>A0ABV2T297</accession>
<protein>
    <submittedName>
        <fullName evidence="2">DcrB-related protein</fullName>
    </submittedName>
</protein>
<evidence type="ECO:0000313" key="2">
    <source>
        <dbReference type="EMBL" id="MET6997152.1"/>
    </source>
</evidence>
<comment type="caution">
    <text evidence="2">The sequence shown here is derived from an EMBL/GenBank/DDBJ whole genome shotgun (WGS) entry which is preliminary data.</text>
</comment>
<evidence type="ECO:0000256" key="1">
    <source>
        <dbReference type="SAM" id="SignalP"/>
    </source>
</evidence>
<gene>
    <name evidence="2" type="ORF">ABR189_07215</name>
</gene>
<keyword evidence="1" id="KW-0732">Signal</keyword>
<dbReference type="Proteomes" id="UP001549749">
    <property type="component" value="Unassembled WGS sequence"/>
</dbReference>
<sequence>MRKIALLTVAYALVCLACNNQPESETTDQIIEKVTANSPGINKGAGTYEISAPRGWEKKDTSIGGVKITFLFEPVVAGARFRTNINVVTESMGEDSWDTYYKKNMSTIRQYTQDFKELGEGQEDINGLKARWFKYSHTQSGVAIDAMIYALTKDNIAYVITCTAQGGKLEAYKPQLAEALQSFKF</sequence>
<organism evidence="2 3">
    <name type="scientific">Chitinophaga defluvii</name>
    <dbReference type="NCBI Taxonomy" id="3163343"/>
    <lineage>
        <taxon>Bacteria</taxon>
        <taxon>Pseudomonadati</taxon>
        <taxon>Bacteroidota</taxon>
        <taxon>Chitinophagia</taxon>
        <taxon>Chitinophagales</taxon>
        <taxon>Chitinophagaceae</taxon>
        <taxon>Chitinophaga</taxon>
    </lineage>
</organism>
<proteinExistence type="predicted"/>
<feature type="signal peptide" evidence="1">
    <location>
        <begin position="1"/>
        <end position="20"/>
    </location>
</feature>